<organism evidence="1 2">
    <name type="scientific">Bacillus smithii 7_3_47FAA</name>
    <dbReference type="NCBI Taxonomy" id="665952"/>
    <lineage>
        <taxon>Bacteria</taxon>
        <taxon>Bacillati</taxon>
        <taxon>Bacillota</taxon>
        <taxon>Bacilli</taxon>
        <taxon>Bacillales</taxon>
        <taxon>Bacillaceae</taxon>
        <taxon>Bacillus</taxon>
    </lineage>
</organism>
<dbReference type="Proteomes" id="UP000011747">
    <property type="component" value="Unassembled WGS sequence"/>
</dbReference>
<proteinExistence type="predicted"/>
<evidence type="ECO:0000313" key="2">
    <source>
        <dbReference type="Proteomes" id="UP000011747"/>
    </source>
</evidence>
<dbReference type="EMBL" id="ACWF01000054">
    <property type="protein sequence ID" value="EHL78765.1"/>
    <property type="molecule type" value="Genomic_DNA"/>
</dbReference>
<accession>G9QJ99</accession>
<dbReference type="AlphaFoldDB" id="G9QJ99"/>
<dbReference type="PATRIC" id="fig|665952.3.peg.1052"/>
<sequence>MRLWIEKAAKKFEYPLFSWHALNSIGAQTSKLYCHKEPDPLKGSVF</sequence>
<evidence type="ECO:0000313" key="1">
    <source>
        <dbReference type="EMBL" id="EHL78765.1"/>
    </source>
</evidence>
<comment type="caution">
    <text evidence="1">The sequence shown here is derived from an EMBL/GenBank/DDBJ whole genome shotgun (WGS) entry which is preliminary data.</text>
</comment>
<dbReference type="HOGENOM" id="CLU_3180375_0_0_9"/>
<name>G9QJ99_9BACI</name>
<gene>
    <name evidence="1" type="ORF">HMPREF1015_02547</name>
</gene>
<reference evidence="1 2" key="1">
    <citation type="submission" date="2011-09" db="EMBL/GenBank/DDBJ databases">
        <title>The Genome Sequence of Bacillus smithii 7_3_47FAA.</title>
        <authorList>
            <consortium name="The Broad Institute Genome Sequencing Platform"/>
            <person name="Earl A."/>
            <person name="Ward D."/>
            <person name="Feldgarden M."/>
            <person name="Gevers D."/>
            <person name="Daigneault M."/>
            <person name="Strauss J."/>
            <person name="Allen-Vercoe E."/>
            <person name="Young S.K."/>
            <person name="Zeng Q."/>
            <person name="Gargeya S."/>
            <person name="Fitzgerald M."/>
            <person name="Haas B."/>
            <person name="Abouelleil A."/>
            <person name="Alvarado L."/>
            <person name="Arachchi H.M."/>
            <person name="Berlin A."/>
            <person name="Brown A."/>
            <person name="Chapman S.B."/>
            <person name="Chen Z."/>
            <person name="Dunbar C."/>
            <person name="Freedman E."/>
            <person name="Gearin G."/>
            <person name="Goldberg J."/>
            <person name="Griggs A."/>
            <person name="Gujja S."/>
            <person name="Heiman D."/>
            <person name="Howarth C."/>
            <person name="Larson L."/>
            <person name="Lui A."/>
            <person name="MacDonald P.J.P."/>
            <person name="Montmayeur A."/>
            <person name="Murphy C."/>
            <person name="Neiman D."/>
            <person name="Pearson M."/>
            <person name="Priest M."/>
            <person name="Roberts A."/>
            <person name="Saif S."/>
            <person name="Shea T."/>
            <person name="Shenoy N."/>
            <person name="Sisk P."/>
            <person name="Stolte C."/>
            <person name="Sykes S."/>
            <person name="Wortman J."/>
            <person name="Nusbaum C."/>
            <person name="Birren B."/>
        </authorList>
    </citation>
    <scope>NUCLEOTIDE SEQUENCE [LARGE SCALE GENOMIC DNA]</scope>
    <source>
        <strain evidence="1 2">7_3_47FAA</strain>
    </source>
</reference>
<keyword evidence="2" id="KW-1185">Reference proteome</keyword>
<protein>
    <submittedName>
        <fullName evidence="1">Uncharacterized protein</fullName>
    </submittedName>
</protein>